<dbReference type="EMBL" id="JBBPBN010000011">
    <property type="protein sequence ID" value="KAK9029282.1"/>
    <property type="molecule type" value="Genomic_DNA"/>
</dbReference>
<dbReference type="SUPFAM" id="SSF51735">
    <property type="entry name" value="NAD(P)-binding Rossmann-fold domains"/>
    <property type="match status" value="1"/>
</dbReference>
<dbReference type="Pfam" id="PF07993">
    <property type="entry name" value="NAD_binding_4"/>
    <property type="match status" value="1"/>
</dbReference>
<dbReference type="Pfam" id="PF03015">
    <property type="entry name" value="Sterile"/>
    <property type="match status" value="1"/>
</dbReference>
<dbReference type="Gene3D" id="3.40.50.720">
    <property type="entry name" value="NAD(P)-binding Rossmann-like Domain"/>
    <property type="match status" value="1"/>
</dbReference>
<proteinExistence type="inferred from homology"/>
<sequence>MRGRTRENDEISQNQEMEMDHVARFLRDKTVLITGATGFLAKVFVEKILRLQPNVKKLYLLLRASDDKSATQRLHDEIISTELFRVLRDNWSWKFDNLISSKVIAVAGDISFDNLGIADSKLREKMWTEIEIIVNVAGTTDFSERYDIALGINTFGAFNVLNYGKKCDKIKLFLHISTAYVCGEQQGMILEKRFYMGDTLNNTGNIDIFKEKRIMEEKLEQLQYDCVPNNAIKSAMKELGLERAKLNGWPNTYVFTKAMGEMLLGNFKGDMPLVIIRPTMITSTFKQPFPGWIEGVRTVDRIVVNYGKGKLAFFLGDFNSTLDVIPVDMVVNAMVVAMEVHYADRQCSRETIYHISSSCRNPMKVSAFRNFLLCYFTENPWVDTNGKIVKVGEGTLFSTPGRFFLYMQLKYVLPLKVFCLINILCCQRFKETYTNLDRKIKYILRLAEFYKPYAFFTGIFDDRNLEKLQRVAEDRGIDVSEFNFDSKSIDWEDYIMNIHIPGLFQHEK</sequence>
<organism evidence="7 8">
    <name type="scientific">Hibiscus sabdariffa</name>
    <name type="common">roselle</name>
    <dbReference type="NCBI Taxonomy" id="183260"/>
    <lineage>
        <taxon>Eukaryota</taxon>
        <taxon>Viridiplantae</taxon>
        <taxon>Streptophyta</taxon>
        <taxon>Embryophyta</taxon>
        <taxon>Tracheophyta</taxon>
        <taxon>Spermatophyta</taxon>
        <taxon>Magnoliopsida</taxon>
        <taxon>eudicotyledons</taxon>
        <taxon>Gunneridae</taxon>
        <taxon>Pentapetalae</taxon>
        <taxon>rosids</taxon>
        <taxon>malvids</taxon>
        <taxon>Malvales</taxon>
        <taxon>Malvaceae</taxon>
        <taxon>Malvoideae</taxon>
        <taxon>Hibiscus</taxon>
    </lineage>
</organism>
<dbReference type="PANTHER" id="PTHR11011:SF109">
    <property type="entry name" value="FATTY ACYL-COA REDUCTASE 1"/>
    <property type="match status" value="1"/>
</dbReference>
<comment type="caution">
    <text evidence="7">The sequence shown here is derived from an EMBL/GenBank/DDBJ whole genome shotgun (WGS) entry which is preliminary data.</text>
</comment>
<feature type="domain" description="Thioester reductase (TE)" evidence="6">
    <location>
        <begin position="33"/>
        <end position="334"/>
    </location>
</feature>
<comment type="similarity">
    <text evidence="1 4">Belongs to the fatty acyl-CoA reductase family.</text>
</comment>
<evidence type="ECO:0000259" key="6">
    <source>
        <dbReference type="Pfam" id="PF07993"/>
    </source>
</evidence>
<evidence type="ECO:0000256" key="2">
    <source>
        <dbReference type="ARBA" id="ARBA00022516"/>
    </source>
</evidence>
<keyword evidence="2 4" id="KW-0444">Lipid biosynthesis</keyword>
<dbReference type="CDD" id="cd05236">
    <property type="entry name" value="FAR-N_SDR_e"/>
    <property type="match status" value="1"/>
</dbReference>
<comment type="catalytic activity">
    <reaction evidence="4">
        <text>a long-chain fatty acyl-CoA + 2 NADPH + 2 H(+) = a long-chain primary fatty alcohol + 2 NADP(+) + CoA</text>
        <dbReference type="Rhea" id="RHEA:52716"/>
        <dbReference type="ChEBI" id="CHEBI:15378"/>
        <dbReference type="ChEBI" id="CHEBI:57287"/>
        <dbReference type="ChEBI" id="CHEBI:57783"/>
        <dbReference type="ChEBI" id="CHEBI:58349"/>
        <dbReference type="ChEBI" id="CHEBI:77396"/>
        <dbReference type="ChEBI" id="CHEBI:83139"/>
        <dbReference type="EC" id="1.2.1.84"/>
    </reaction>
</comment>
<keyword evidence="8" id="KW-1185">Reference proteome</keyword>
<keyword evidence="4" id="KW-0521">NADP</keyword>
<keyword evidence="3 4" id="KW-0443">Lipid metabolism</keyword>
<evidence type="ECO:0000256" key="4">
    <source>
        <dbReference type="RuleBase" id="RU363097"/>
    </source>
</evidence>
<evidence type="ECO:0000256" key="1">
    <source>
        <dbReference type="ARBA" id="ARBA00005928"/>
    </source>
</evidence>
<comment type="function">
    <text evidence="4">Catalyzes the reduction of fatty acyl-CoA to fatty alcohols.</text>
</comment>
<dbReference type="Proteomes" id="UP001396334">
    <property type="component" value="Unassembled WGS sequence"/>
</dbReference>
<protein>
    <recommendedName>
        <fullName evidence="4">Fatty acyl-CoA reductase</fullName>
        <ecNumber evidence="4">1.2.1.84</ecNumber>
    </recommendedName>
</protein>
<dbReference type="EC" id="1.2.1.84" evidence="4"/>
<dbReference type="InterPro" id="IPR013120">
    <property type="entry name" value="FAR_NAD-bd"/>
</dbReference>
<reference evidence="7 8" key="1">
    <citation type="journal article" date="2024" name="G3 (Bethesda)">
        <title>Genome assembly of Hibiscus sabdariffa L. provides insights into metabolisms of medicinal natural products.</title>
        <authorList>
            <person name="Kim T."/>
        </authorList>
    </citation>
    <scope>NUCLEOTIDE SEQUENCE [LARGE SCALE GENOMIC DNA]</scope>
    <source>
        <strain evidence="7">TK-2024</strain>
        <tissue evidence="7">Old leaves</tissue>
    </source>
</reference>
<gene>
    <name evidence="7" type="ORF">V6N11_026402</name>
</gene>
<feature type="domain" description="Fatty acyl-CoA reductase C-terminal" evidence="5">
    <location>
        <begin position="411"/>
        <end position="504"/>
    </location>
</feature>
<dbReference type="PANTHER" id="PTHR11011">
    <property type="entry name" value="MALE STERILITY PROTEIN 2-RELATED"/>
    <property type="match status" value="1"/>
</dbReference>
<evidence type="ECO:0000259" key="5">
    <source>
        <dbReference type="Pfam" id="PF03015"/>
    </source>
</evidence>
<evidence type="ECO:0000313" key="8">
    <source>
        <dbReference type="Proteomes" id="UP001396334"/>
    </source>
</evidence>
<dbReference type="InterPro" id="IPR033640">
    <property type="entry name" value="FAR_C"/>
</dbReference>
<dbReference type="InterPro" id="IPR026055">
    <property type="entry name" value="FAR"/>
</dbReference>
<evidence type="ECO:0000256" key="3">
    <source>
        <dbReference type="ARBA" id="ARBA00023098"/>
    </source>
</evidence>
<name>A0ABR2SVW4_9ROSI</name>
<evidence type="ECO:0000313" key="7">
    <source>
        <dbReference type="EMBL" id="KAK9029282.1"/>
    </source>
</evidence>
<dbReference type="CDD" id="cd09071">
    <property type="entry name" value="FAR_C"/>
    <property type="match status" value="1"/>
</dbReference>
<keyword evidence="4" id="KW-0560">Oxidoreductase</keyword>
<dbReference type="InterPro" id="IPR036291">
    <property type="entry name" value="NAD(P)-bd_dom_sf"/>
</dbReference>
<accession>A0ABR2SVW4</accession>